<reference evidence="1" key="1">
    <citation type="submission" date="2022-08" db="EMBL/GenBank/DDBJ databases">
        <authorList>
            <person name="Gutierrez-Valencia J."/>
        </authorList>
    </citation>
    <scope>NUCLEOTIDE SEQUENCE</scope>
</reference>
<dbReference type="AlphaFoldDB" id="A0AAV0P1F7"/>
<sequence>MCRNKIEKLRSRYRVELHAVSSDVVGSNWPYFALSDLGFLQYAKAAAAVMGAKRKRAEEEEERREKGVWVGG</sequence>
<protein>
    <submittedName>
        <fullName evidence="1">Uncharacterized protein</fullName>
    </submittedName>
</protein>
<proteinExistence type="predicted"/>
<gene>
    <name evidence="1" type="ORF">LITE_LOCUS36266</name>
</gene>
<name>A0AAV0P1F7_9ROSI</name>
<evidence type="ECO:0000313" key="1">
    <source>
        <dbReference type="EMBL" id="CAI0464630.1"/>
    </source>
</evidence>
<dbReference type="Proteomes" id="UP001154282">
    <property type="component" value="Unassembled WGS sequence"/>
</dbReference>
<organism evidence="1 2">
    <name type="scientific">Linum tenue</name>
    <dbReference type="NCBI Taxonomy" id="586396"/>
    <lineage>
        <taxon>Eukaryota</taxon>
        <taxon>Viridiplantae</taxon>
        <taxon>Streptophyta</taxon>
        <taxon>Embryophyta</taxon>
        <taxon>Tracheophyta</taxon>
        <taxon>Spermatophyta</taxon>
        <taxon>Magnoliopsida</taxon>
        <taxon>eudicotyledons</taxon>
        <taxon>Gunneridae</taxon>
        <taxon>Pentapetalae</taxon>
        <taxon>rosids</taxon>
        <taxon>fabids</taxon>
        <taxon>Malpighiales</taxon>
        <taxon>Linaceae</taxon>
        <taxon>Linum</taxon>
    </lineage>
</organism>
<evidence type="ECO:0000313" key="2">
    <source>
        <dbReference type="Proteomes" id="UP001154282"/>
    </source>
</evidence>
<dbReference type="EMBL" id="CAMGYJ010000008">
    <property type="protein sequence ID" value="CAI0464630.1"/>
    <property type="molecule type" value="Genomic_DNA"/>
</dbReference>
<comment type="caution">
    <text evidence="1">The sequence shown here is derived from an EMBL/GenBank/DDBJ whole genome shotgun (WGS) entry which is preliminary data.</text>
</comment>
<accession>A0AAV0P1F7</accession>
<keyword evidence="2" id="KW-1185">Reference proteome</keyword>